<accession>A0A1F7SND9</accession>
<dbReference type="AlphaFoldDB" id="A0A1F7SND9"/>
<dbReference type="Proteomes" id="UP000178082">
    <property type="component" value="Unassembled WGS sequence"/>
</dbReference>
<organism evidence="1 2">
    <name type="scientific">Candidatus Schekmanbacteria bacterium RIFCSPLOWO2_12_FULL_38_15</name>
    <dbReference type="NCBI Taxonomy" id="1817883"/>
    <lineage>
        <taxon>Bacteria</taxon>
        <taxon>Candidatus Schekmaniibacteriota</taxon>
    </lineage>
</organism>
<comment type="caution">
    <text evidence="1">The sequence shown here is derived from an EMBL/GenBank/DDBJ whole genome shotgun (WGS) entry which is preliminary data.</text>
</comment>
<proteinExistence type="predicted"/>
<dbReference type="InterPro" id="IPR036909">
    <property type="entry name" value="Cyt_c-like_dom_sf"/>
</dbReference>
<protein>
    <submittedName>
        <fullName evidence="1">Uncharacterized protein</fullName>
    </submittedName>
</protein>
<dbReference type="Gene3D" id="1.10.760.10">
    <property type="entry name" value="Cytochrome c-like domain"/>
    <property type="match status" value="1"/>
</dbReference>
<dbReference type="STRING" id="1817883.A3G31_04610"/>
<dbReference type="SUPFAM" id="SSF46626">
    <property type="entry name" value="Cytochrome c"/>
    <property type="match status" value="1"/>
</dbReference>
<dbReference type="GO" id="GO:0020037">
    <property type="term" value="F:heme binding"/>
    <property type="evidence" value="ECO:0007669"/>
    <property type="project" value="InterPro"/>
</dbReference>
<name>A0A1F7SND9_9BACT</name>
<dbReference type="GO" id="GO:0009055">
    <property type="term" value="F:electron transfer activity"/>
    <property type="evidence" value="ECO:0007669"/>
    <property type="project" value="InterPro"/>
</dbReference>
<sequence>MADELTVKPSNFNNNNMMSMMTDGEIFYKISKGNQPMPQWEKKLTENERWDLVNYIKTFAK</sequence>
<evidence type="ECO:0000313" key="1">
    <source>
        <dbReference type="EMBL" id="OGL55291.1"/>
    </source>
</evidence>
<evidence type="ECO:0000313" key="2">
    <source>
        <dbReference type="Proteomes" id="UP000178082"/>
    </source>
</evidence>
<dbReference type="EMBL" id="MGDI01000002">
    <property type="protein sequence ID" value="OGL55291.1"/>
    <property type="molecule type" value="Genomic_DNA"/>
</dbReference>
<gene>
    <name evidence="1" type="ORF">A3G31_04610</name>
</gene>
<reference evidence="1 2" key="1">
    <citation type="journal article" date="2016" name="Nat. Commun.">
        <title>Thousands of microbial genomes shed light on interconnected biogeochemical processes in an aquifer system.</title>
        <authorList>
            <person name="Anantharaman K."/>
            <person name="Brown C.T."/>
            <person name="Hug L.A."/>
            <person name="Sharon I."/>
            <person name="Castelle C.J."/>
            <person name="Probst A.J."/>
            <person name="Thomas B.C."/>
            <person name="Singh A."/>
            <person name="Wilkins M.J."/>
            <person name="Karaoz U."/>
            <person name="Brodie E.L."/>
            <person name="Williams K.H."/>
            <person name="Hubbard S.S."/>
            <person name="Banfield J.F."/>
        </authorList>
    </citation>
    <scope>NUCLEOTIDE SEQUENCE [LARGE SCALE GENOMIC DNA]</scope>
</reference>